<sequence length="66" mass="7488">VNSEELIISIVRIAGSVPVLFFPFWGSILAIFVDLSDLFMMGYINMGGVSNYQELDKFLDLFYMSL</sequence>
<organism evidence="2">
    <name type="scientific">marine metagenome</name>
    <dbReference type="NCBI Taxonomy" id="408172"/>
    <lineage>
        <taxon>unclassified sequences</taxon>
        <taxon>metagenomes</taxon>
        <taxon>ecological metagenomes</taxon>
    </lineage>
</organism>
<keyword evidence="1" id="KW-1133">Transmembrane helix</keyword>
<feature type="transmembrane region" description="Helical" evidence="1">
    <location>
        <begin position="6"/>
        <end position="33"/>
    </location>
</feature>
<reference evidence="2" key="1">
    <citation type="submission" date="2018-05" db="EMBL/GenBank/DDBJ databases">
        <authorList>
            <person name="Lanie J.A."/>
            <person name="Ng W.-L."/>
            <person name="Kazmierczak K.M."/>
            <person name="Andrzejewski T.M."/>
            <person name="Davidsen T.M."/>
            <person name="Wayne K.J."/>
            <person name="Tettelin H."/>
            <person name="Glass J.I."/>
            <person name="Rusch D."/>
            <person name="Podicherti R."/>
            <person name="Tsui H.-C.T."/>
            <person name="Winkler M.E."/>
        </authorList>
    </citation>
    <scope>NUCLEOTIDE SEQUENCE</scope>
</reference>
<keyword evidence="1" id="KW-0812">Transmembrane</keyword>
<dbReference type="EMBL" id="UINC01122926">
    <property type="protein sequence ID" value="SVC99047.1"/>
    <property type="molecule type" value="Genomic_DNA"/>
</dbReference>
<dbReference type="AlphaFoldDB" id="A0A382RPP6"/>
<protein>
    <submittedName>
        <fullName evidence="2">Uncharacterized protein</fullName>
    </submittedName>
</protein>
<gene>
    <name evidence="2" type="ORF">METZ01_LOCUS351901</name>
</gene>
<proteinExistence type="predicted"/>
<feature type="non-terminal residue" evidence="2">
    <location>
        <position position="66"/>
    </location>
</feature>
<feature type="non-terminal residue" evidence="2">
    <location>
        <position position="1"/>
    </location>
</feature>
<keyword evidence="1" id="KW-0472">Membrane</keyword>
<name>A0A382RPP6_9ZZZZ</name>
<accession>A0A382RPP6</accession>
<evidence type="ECO:0000256" key="1">
    <source>
        <dbReference type="SAM" id="Phobius"/>
    </source>
</evidence>
<evidence type="ECO:0000313" key="2">
    <source>
        <dbReference type="EMBL" id="SVC99047.1"/>
    </source>
</evidence>